<proteinExistence type="predicted"/>
<evidence type="ECO:0000256" key="1">
    <source>
        <dbReference type="SAM" id="Phobius"/>
    </source>
</evidence>
<keyword evidence="1" id="KW-0812">Transmembrane</keyword>
<dbReference type="Proteomes" id="UP001634393">
    <property type="component" value="Unassembled WGS sequence"/>
</dbReference>
<accession>A0ABD3RQ04</accession>
<dbReference type="EMBL" id="JBJXBP010000008">
    <property type="protein sequence ID" value="KAL3815027.1"/>
    <property type="molecule type" value="Genomic_DNA"/>
</dbReference>
<gene>
    <name evidence="2" type="ORF">ACJIZ3_016295</name>
</gene>
<dbReference type="AlphaFoldDB" id="A0ABD3RQ04"/>
<reference evidence="2 3" key="1">
    <citation type="submission" date="2024-12" db="EMBL/GenBank/DDBJ databases">
        <title>The unique morphological basis and parallel evolutionary history of personate flowers in Penstemon.</title>
        <authorList>
            <person name="Depatie T.H."/>
            <person name="Wessinger C.A."/>
        </authorList>
    </citation>
    <scope>NUCLEOTIDE SEQUENCE [LARGE SCALE GENOMIC DNA]</scope>
    <source>
        <strain evidence="2">WTNN_2</strain>
        <tissue evidence="2">Leaf</tissue>
    </source>
</reference>
<sequence>MAFLQYCAPAPHSITALHRPYAGIPAPSLTFITPARYNLQSYLYLRVKNEVRLQVIKRKWSRVFASNTNPPEGSDEAKTAQGPPFLTILAGLVVFLVMFWIIGSIVTWLIGLIVHPPPLK</sequence>
<keyword evidence="1" id="KW-1133">Transmembrane helix</keyword>
<comment type="caution">
    <text evidence="2">The sequence shown here is derived from an EMBL/GenBank/DDBJ whole genome shotgun (WGS) entry which is preliminary data.</text>
</comment>
<keyword evidence="3" id="KW-1185">Reference proteome</keyword>
<keyword evidence="1" id="KW-0472">Membrane</keyword>
<protein>
    <submittedName>
        <fullName evidence="2">Uncharacterized protein</fullName>
    </submittedName>
</protein>
<evidence type="ECO:0000313" key="2">
    <source>
        <dbReference type="EMBL" id="KAL3815027.1"/>
    </source>
</evidence>
<organism evidence="2 3">
    <name type="scientific">Penstemon smallii</name>
    <dbReference type="NCBI Taxonomy" id="265156"/>
    <lineage>
        <taxon>Eukaryota</taxon>
        <taxon>Viridiplantae</taxon>
        <taxon>Streptophyta</taxon>
        <taxon>Embryophyta</taxon>
        <taxon>Tracheophyta</taxon>
        <taxon>Spermatophyta</taxon>
        <taxon>Magnoliopsida</taxon>
        <taxon>eudicotyledons</taxon>
        <taxon>Gunneridae</taxon>
        <taxon>Pentapetalae</taxon>
        <taxon>asterids</taxon>
        <taxon>lamiids</taxon>
        <taxon>Lamiales</taxon>
        <taxon>Plantaginaceae</taxon>
        <taxon>Cheloneae</taxon>
        <taxon>Penstemon</taxon>
    </lineage>
</organism>
<name>A0ABD3RQ04_9LAMI</name>
<evidence type="ECO:0000313" key="3">
    <source>
        <dbReference type="Proteomes" id="UP001634393"/>
    </source>
</evidence>
<feature type="transmembrane region" description="Helical" evidence="1">
    <location>
        <begin position="85"/>
        <end position="114"/>
    </location>
</feature>